<reference evidence="1 2" key="1">
    <citation type="submission" date="2019-10" db="EMBL/GenBank/DDBJ databases">
        <title>Assembly and Annotation for the nematode Trichostrongylus colubriformis.</title>
        <authorList>
            <person name="Martin J."/>
        </authorList>
    </citation>
    <scope>NUCLEOTIDE SEQUENCE [LARGE SCALE GENOMIC DNA]</scope>
    <source>
        <strain evidence="1">G859</strain>
        <tissue evidence="1">Whole worm</tissue>
    </source>
</reference>
<organism evidence="1 2">
    <name type="scientific">Trichostrongylus colubriformis</name>
    <name type="common">Black scour worm</name>
    <dbReference type="NCBI Taxonomy" id="6319"/>
    <lineage>
        <taxon>Eukaryota</taxon>
        <taxon>Metazoa</taxon>
        <taxon>Ecdysozoa</taxon>
        <taxon>Nematoda</taxon>
        <taxon>Chromadorea</taxon>
        <taxon>Rhabditida</taxon>
        <taxon>Rhabditina</taxon>
        <taxon>Rhabditomorpha</taxon>
        <taxon>Strongyloidea</taxon>
        <taxon>Trichostrongylidae</taxon>
        <taxon>Trichostrongylus</taxon>
    </lineage>
</organism>
<dbReference type="AlphaFoldDB" id="A0AAN8FIN9"/>
<keyword evidence="2" id="KW-1185">Reference proteome</keyword>
<proteinExistence type="predicted"/>
<sequence>MMEAQTFGCGWGNIVGNETYMEDVEEDPSLREKINPHKEMTREYSNIVWLNEADAKGVYGREFCKTSRTRPERKMTSSAVGWGATASRFFNGVQL</sequence>
<comment type="caution">
    <text evidence="1">The sequence shown here is derived from an EMBL/GenBank/DDBJ whole genome shotgun (WGS) entry which is preliminary data.</text>
</comment>
<dbReference type="EMBL" id="WIXE01025384">
    <property type="protein sequence ID" value="KAK5964733.1"/>
    <property type="molecule type" value="Genomic_DNA"/>
</dbReference>
<protein>
    <submittedName>
        <fullName evidence="1">Uncharacterized protein</fullName>
    </submittedName>
</protein>
<name>A0AAN8FIN9_TRICO</name>
<dbReference type="Proteomes" id="UP001331761">
    <property type="component" value="Unassembled WGS sequence"/>
</dbReference>
<accession>A0AAN8FIN9</accession>
<evidence type="ECO:0000313" key="1">
    <source>
        <dbReference type="EMBL" id="KAK5964733.1"/>
    </source>
</evidence>
<gene>
    <name evidence="1" type="ORF">GCK32_014773</name>
</gene>
<evidence type="ECO:0000313" key="2">
    <source>
        <dbReference type="Proteomes" id="UP001331761"/>
    </source>
</evidence>